<comment type="subcellular location">
    <subcellularLocation>
        <location evidence="1">Cell membrane</location>
        <topology evidence="1">Multi-pass membrane protein</topology>
    </subcellularLocation>
</comment>
<reference evidence="9" key="1">
    <citation type="submission" date="2022-10" db="EMBL/GenBank/DDBJ databases">
        <authorList>
            <person name="Yu W.X."/>
        </authorList>
    </citation>
    <scope>NUCLEOTIDE SEQUENCE</scope>
    <source>
        <strain evidence="9">D04</strain>
    </source>
</reference>
<feature type="transmembrane region" description="Helical" evidence="6">
    <location>
        <begin position="280"/>
        <end position="296"/>
    </location>
</feature>
<feature type="transmembrane region" description="Helical" evidence="6">
    <location>
        <begin position="376"/>
        <end position="401"/>
    </location>
</feature>
<dbReference type="InterPro" id="IPR052159">
    <property type="entry name" value="Competence_DNA_uptake"/>
</dbReference>
<keyword evidence="10" id="KW-1185">Reference proteome</keyword>
<feature type="transmembrane region" description="Helical" evidence="6">
    <location>
        <begin position="442"/>
        <end position="461"/>
    </location>
</feature>
<dbReference type="EMBL" id="JAPDPI010000017">
    <property type="protein sequence ID" value="MCW3805888.1"/>
    <property type="molecule type" value="Genomic_DNA"/>
</dbReference>
<evidence type="ECO:0000313" key="9">
    <source>
        <dbReference type="EMBL" id="MCW3805888.1"/>
    </source>
</evidence>
<dbReference type="Proteomes" id="UP001207408">
    <property type="component" value="Unassembled WGS sequence"/>
</dbReference>
<keyword evidence="4 6" id="KW-1133">Transmembrane helix</keyword>
<feature type="transmembrane region" description="Helical" evidence="6">
    <location>
        <begin position="347"/>
        <end position="364"/>
    </location>
</feature>
<keyword evidence="2" id="KW-1003">Cell membrane</keyword>
<evidence type="ECO:0000313" key="10">
    <source>
        <dbReference type="Proteomes" id="UP001207408"/>
    </source>
</evidence>
<feature type="domain" description="DUF4131" evidence="8">
    <location>
        <begin position="33"/>
        <end position="184"/>
    </location>
</feature>
<organism evidence="9 10">
    <name type="scientific">Plebeiibacterium marinum</name>
    <dbReference type="NCBI Taxonomy" id="2992111"/>
    <lineage>
        <taxon>Bacteria</taxon>
        <taxon>Pseudomonadati</taxon>
        <taxon>Bacteroidota</taxon>
        <taxon>Bacteroidia</taxon>
        <taxon>Marinilabiliales</taxon>
        <taxon>Marinilabiliaceae</taxon>
        <taxon>Plebeiibacterium</taxon>
    </lineage>
</organism>
<dbReference type="GO" id="GO:0005886">
    <property type="term" value="C:plasma membrane"/>
    <property type="evidence" value="ECO:0007669"/>
    <property type="project" value="UniProtKB-SubCell"/>
</dbReference>
<keyword evidence="3 6" id="KW-0812">Transmembrane</keyword>
<dbReference type="PANTHER" id="PTHR30619">
    <property type="entry name" value="DNA INTERNALIZATION/COMPETENCE PROTEIN COMEC/REC2"/>
    <property type="match status" value="1"/>
</dbReference>
<evidence type="ECO:0000256" key="3">
    <source>
        <dbReference type="ARBA" id="ARBA00022692"/>
    </source>
</evidence>
<feature type="transmembrane region" description="Helical" evidence="6">
    <location>
        <begin position="407"/>
        <end position="430"/>
    </location>
</feature>
<evidence type="ECO:0000256" key="4">
    <source>
        <dbReference type="ARBA" id="ARBA00022989"/>
    </source>
</evidence>
<feature type="transmembrane region" description="Helical" evidence="6">
    <location>
        <begin position="473"/>
        <end position="492"/>
    </location>
</feature>
<feature type="domain" description="ComEC/Rec2-related protein" evidence="7">
    <location>
        <begin position="227"/>
        <end position="492"/>
    </location>
</feature>
<keyword evidence="5 6" id="KW-0472">Membrane</keyword>
<protein>
    <submittedName>
        <fullName evidence="9">ComEC family competence protein</fullName>
    </submittedName>
</protein>
<dbReference type="AlphaFoldDB" id="A0AAE3MDN9"/>
<name>A0AAE3MDN9_9BACT</name>
<feature type="transmembrane region" description="Helical" evidence="6">
    <location>
        <begin position="33"/>
        <end position="51"/>
    </location>
</feature>
<feature type="transmembrane region" description="Helical" evidence="6">
    <location>
        <begin position="7"/>
        <end position="27"/>
    </location>
</feature>
<evidence type="ECO:0000259" key="7">
    <source>
        <dbReference type="Pfam" id="PF03772"/>
    </source>
</evidence>
<evidence type="ECO:0000256" key="5">
    <source>
        <dbReference type="ARBA" id="ARBA00023136"/>
    </source>
</evidence>
<dbReference type="InterPro" id="IPR004477">
    <property type="entry name" value="ComEC_N"/>
</dbReference>
<accession>A0AAE3MDN9</accession>
<proteinExistence type="predicted"/>
<dbReference type="Pfam" id="PF03772">
    <property type="entry name" value="Competence"/>
    <property type="match status" value="1"/>
</dbReference>
<feature type="transmembrane region" description="Helical" evidence="6">
    <location>
        <begin position="58"/>
        <end position="77"/>
    </location>
</feature>
<dbReference type="Pfam" id="PF13567">
    <property type="entry name" value="DUF4131"/>
    <property type="match status" value="1"/>
</dbReference>
<evidence type="ECO:0000256" key="2">
    <source>
        <dbReference type="ARBA" id="ARBA00022475"/>
    </source>
</evidence>
<dbReference type="RefSeq" id="WP_301199255.1">
    <property type="nucleotide sequence ID" value="NZ_JAPDPI010000017.1"/>
</dbReference>
<gene>
    <name evidence="9" type="ORF">OM074_09625</name>
</gene>
<evidence type="ECO:0000259" key="8">
    <source>
        <dbReference type="Pfam" id="PF13567"/>
    </source>
</evidence>
<feature type="transmembrane region" description="Helical" evidence="6">
    <location>
        <begin position="247"/>
        <end position="268"/>
    </location>
</feature>
<evidence type="ECO:0000256" key="1">
    <source>
        <dbReference type="ARBA" id="ARBA00004651"/>
    </source>
</evidence>
<sequence>MKTFPFGAFPFVRILIPFILGRFLSFFIPIKPVFYGVFLLLSLFLLFYLVFRLERKYSARWLTGIGISLVLLVGGWSNGMVNDFEPDYNHEFVYTATISKVLRENLKGQTVEVRCNSEQNSKAEGFKAHIFYYVDSLSRALVPGDRIAFRACLQKVVPNSNPYTFDYSLYLQKRGVLGQFFIHSNDCVKFKRGFSVNCHLYLLRKWCEKRIACLGFPDKERGVLSALLIGSKADMDYDTRLEFSGAGIIHVISISGMHVGIIYLLLMFLLSPIKGPGLKFFKLSVVLFCLWFYASLTGMSPSVFRASVMFSVFAISKYSNLHYNIYHSLAISAFVILLFTPEAILNLGFWLSFFAVASIVYFYPKINGVWYFKTPWMRLVWNLCSLSLAAQIGTAPLSIYAFGYFPVWFLISNVIIVPVVPFVFVGGFVLMVFDRGSVINELIIGGVEDVMGFMLQFSHWINELPFSKFSGIQIGEVEMFGIYAGMSALVIFQQNKRIFFLKMTLVAFVFVVGTNIMASISRMSKDLIVVHDVKGHTAVSCLSSQMADSLISDSIDSKTMSQSVLPLWNYHLRSEAKRMGIEDSSICFVANGYQHGVVINGLLDVDVLECVKEEIDFIVLTQRVPQKVVCDILEFCGDKKVVFDSSVPKYKARALLRRFKSTYENLYFVSLGGAVSL</sequence>
<feature type="transmembrane region" description="Helical" evidence="6">
    <location>
        <begin position="499"/>
        <end position="518"/>
    </location>
</feature>
<comment type="caution">
    <text evidence="9">The sequence shown here is derived from an EMBL/GenBank/DDBJ whole genome shotgun (WGS) entry which is preliminary data.</text>
</comment>
<evidence type="ECO:0000256" key="6">
    <source>
        <dbReference type="SAM" id="Phobius"/>
    </source>
</evidence>
<dbReference type="InterPro" id="IPR025405">
    <property type="entry name" value="DUF4131"/>
</dbReference>
<feature type="transmembrane region" description="Helical" evidence="6">
    <location>
        <begin position="325"/>
        <end position="341"/>
    </location>
</feature>
<dbReference type="NCBIfam" id="TIGR00360">
    <property type="entry name" value="ComEC_N-term"/>
    <property type="match status" value="1"/>
</dbReference>
<dbReference type="PANTHER" id="PTHR30619:SF1">
    <property type="entry name" value="RECOMBINATION PROTEIN 2"/>
    <property type="match status" value="1"/>
</dbReference>